<protein>
    <submittedName>
        <fullName evidence="2">YceI-like domain-containing protein</fullName>
    </submittedName>
</protein>
<dbReference type="PANTHER" id="PTHR34406">
    <property type="entry name" value="PROTEIN YCEI"/>
    <property type="match status" value="1"/>
</dbReference>
<dbReference type="AlphaFoldDB" id="A0A0P1MM32"/>
<feature type="domain" description="Lipid/polyisoprenoid-binding YceI-like" evidence="1">
    <location>
        <begin position="22"/>
        <end position="180"/>
    </location>
</feature>
<evidence type="ECO:0000313" key="3">
    <source>
        <dbReference type="Proteomes" id="UP000199197"/>
    </source>
</evidence>
<evidence type="ECO:0000313" key="2">
    <source>
        <dbReference type="EMBL" id="CUS96633.1"/>
    </source>
</evidence>
<dbReference type="RefSeq" id="WP_092346954.1">
    <property type="nucleotide sequence ID" value="NZ_CZVW01000002.1"/>
</dbReference>
<name>A0A0P1MM32_9BACT</name>
<dbReference type="InterPro" id="IPR036761">
    <property type="entry name" value="TTHA0802/YceI-like_sf"/>
</dbReference>
<organism evidence="2 3">
    <name type="scientific">Candidatus Chryseopegocella kryptomonas</name>
    <dbReference type="NCBI Taxonomy" id="1633643"/>
    <lineage>
        <taxon>Bacteria</taxon>
        <taxon>Pseudomonadati</taxon>
        <taxon>Candidatus Kryptoniota</taxon>
        <taxon>Candidatus Chryseopegocella</taxon>
    </lineage>
</organism>
<gene>
    <name evidence="2" type="ORF">JGI23_00153</name>
</gene>
<dbReference type="PANTHER" id="PTHR34406:SF1">
    <property type="entry name" value="PROTEIN YCEI"/>
    <property type="match status" value="1"/>
</dbReference>
<dbReference type="Proteomes" id="UP000199197">
    <property type="component" value="Unassembled WGS sequence"/>
</dbReference>
<dbReference type="SMART" id="SM00867">
    <property type="entry name" value="YceI"/>
    <property type="match status" value="1"/>
</dbReference>
<reference evidence="3" key="1">
    <citation type="submission" date="2015-11" db="EMBL/GenBank/DDBJ databases">
        <authorList>
            <person name="Varghese N."/>
        </authorList>
    </citation>
    <scope>NUCLEOTIDE SEQUENCE [LARGE SCALE GENOMIC DNA]</scope>
    <source>
        <strain evidence="3">JGI-23</strain>
    </source>
</reference>
<dbReference type="OrthoDB" id="116832at2"/>
<dbReference type="EMBL" id="CZVW01000002">
    <property type="protein sequence ID" value="CUS96633.1"/>
    <property type="molecule type" value="Genomic_DNA"/>
</dbReference>
<keyword evidence="3" id="KW-1185">Reference proteome</keyword>
<dbReference type="Gene3D" id="2.40.128.110">
    <property type="entry name" value="Lipid/polyisoprenoid-binding, YceI-like"/>
    <property type="match status" value="1"/>
</dbReference>
<dbReference type="Pfam" id="PF04264">
    <property type="entry name" value="YceI"/>
    <property type="match status" value="1"/>
</dbReference>
<evidence type="ECO:0000259" key="1">
    <source>
        <dbReference type="SMART" id="SM00867"/>
    </source>
</evidence>
<accession>A0A0P1MM32</accession>
<dbReference type="InterPro" id="IPR007372">
    <property type="entry name" value="Lipid/polyisoprenoid-bd_YceI"/>
</dbReference>
<dbReference type="SUPFAM" id="SSF101874">
    <property type="entry name" value="YceI-like"/>
    <property type="match status" value="1"/>
</dbReference>
<proteinExistence type="predicted"/>
<sequence length="183" mass="20977">MKIFRFLLILMTISFQFLIAQNLVIESEKGDSYIQYIIRHPLHTVKAINDEPKFLIEFDAKERKILRAEGIAEVVKFNSGNSNRDSHVMEVVEALKYPVISFKSNDIKLDGEDLTVFGLLTFHGITKEITMKGKAKFEMNSLVVDGDFKISLTEFKVKRPTLLFIPSDDSLKIIIHAKFNLPK</sequence>